<feature type="signal peptide" evidence="1">
    <location>
        <begin position="1"/>
        <end position="20"/>
    </location>
</feature>
<gene>
    <name evidence="2" type="ORF">EURHEDRAFT_379455</name>
</gene>
<feature type="chain" id="PRO_5001498933" evidence="1">
    <location>
        <begin position="21"/>
        <end position="83"/>
    </location>
</feature>
<protein>
    <submittedName>
        <fullName evidence="2">Uncharacterized protein</fullName>
    </submittedName>
</protein>
<keyword evidence="3" id="KW-1185">Reference proteome</keyword>
<evidence type="ECO:0000313" key="3">
    <source>
        <dbReference type="Proteomes" id="UP000019804"/>
    </source>
</evidence>
<dbReference type="Proteomes" id="UP000019804">
    <property type="component" value="Unassembled WGS sequence"/>
</dbReference>
<keyword evidence="1" id="KW-0732">Signal</keyword>
<dbReference type="AlphaFoldDB" id="A0A017S8T6"/>
<accession>A0A017S8T6</accession>
<dbReference type="HOGENOM" id="CLU_2542196_0_0_1"/>
<evidence type="ECO:0000256" key="1">
    <source>
        <dbReference type="SAM" id="SignalP"/>
    </source>
</evidence>
<dbReference type="RefSeq" id="XP_040636717.1">
    <property type="nucleotide sequence ID" value="XM_040779173.1"/>
</dbReference>
<sequence length="83" mass="8889">MRLNVISLISLTLTLTTARALPSNNGIGPITIEPVDERTNRFVGPGSDLEKCGSDMDCQFLSCAGGMKPKCEVEAAVPFCRCK</sequence>
<evidence type="ECO:0000313" key="2">
    <source>
        <dbReference type="EMBL" id="EYE93029.1"/>
    </source>
</evidence>
<organism evidence="2 3">
    <name type="scientific">Aspergillus ruber (strain CBS 135680)</name>
    <dbReference type="NCBI Taxonomy" id="1388766"/>
    <lineage>
        <taxon>Eukaryota</taxon>
        <taxon>Fungi</taxon>
        <taxon>Dikarya</taxon>
        <taxon>Ascomycota</taxon>
        <taxon>Pezizomycotina</taxon>
        <taxon>Eurotiomycetes</taxon>
        <taxon>Eurotiomycetidae</taxon>
        <taxon>Eurotiales</taxon>
        <taxon>Aspergillaceae</taxon>
        <taxon>Aspergillus</taxon>
        <taxon>Aspergillus subgen. Aspergillus</taxon>
    </lineage>
</organism>
<dbReference type="GeneID" id="63694297"/>
<dbReference type="EMBL" id="KK088433">
    <property type="protein sequence ID" value="EYE93029.1"/>
    <property type="molecule type" value="Genomic_DNA"/>
</dbReference>
<dbReference type="OrthoDB" id="10300252at2759"/>
<proteinExistence type="predicted"/>
<name>A0A017S8T6_ASPRC</name>
<reference evidence="3" key="1">
    <citation type="journal article" date="2014" name="Nat. Commun.">
        <title>Genomic adaptations of the halophilic Dead Sea filamentous fungus Eurotium rubrum.</title>
        <authorList>
            <person name="Kis-Papo T."/>
            <person name="Weig A.R."/>
            <person name="Riley R."/>
            <person name="Persoh D."/>
            <person name="Salamov A."/>
            <person name="Sun H."/>
            <person name="Lipzen A."/>
            <person name="Wasser S.P."/>
            <person name="Rambold G."/>
            <person name="Grigoriev I.V."/>
            <person name="Nevo E."/>
        </authorList>
    </citation>
    <scope>NUCLEOTIDE SEQUENCE [LARGE SCALE GENOMIC DNA]</scope>
    <source>
        <strain evidence="3">CBS 135680</strain>
    </source>
</reference>